<comment type="cofactor">
    <cofactor evidence="1">
        <name>NADP(+)</name>
        <dbReference type="ChEBI" id="CHEBI:58349"/>
    </cofactor>
</comment>
<accession>X1E165</accession>
<evidence type="ECO:0000256" key="1">
    <source>
        <dbReference type="ARBA" id="ARBA00001937"/>
    </source>
</evidence>
<organism evidence="6">
    <name type="scientific">marine sediment metagenome</name>
    <dbReference type="NCBI Taxonomy" id="412755"/>
    <lineage>
        <taxon>unclassified sequences</taxon>
        <taxon>metagenomes</taxon>
        <taxon>ecological metagenomes</taxon>
    </lineage>
</organism>
<dbReference type="Pfam" id="PF16363">
    <property type="entry name" value="GDP_Man_Dehyd"/>
    <property type="match status" value="1"/>
</dbReference>
<feature type="domain" description="NAD(P)-binding" evidence="5">
    <location>
        <begin position="5"/>
        <end position="114"/>
    </location>
</feature>
<reference evidence="6" key="1">
    <citation type="journal article" date="2014" name="Front. Microbiol.">
        <title>High frequency of phylogenetically diverse reductive dehalogenase-homologous genes in deep subseafloor sedimentary metagenomes.</title>
        <authorList>
            <person name="Kawai M."/>
            <person name="Futagami T."/>
            <person name="Toyoda A."/>
            <person name="Takaki Y."/>
            <person name="Nishi S."/>
            <person name="Hori S."/>
            <person name="Arai W."/>
            <person name="Tsubouchi T."/>
            <person name="Morono Y."/>
            <person name="Uchiyama I."/>
            <person name="Ito T."/>
            <person name="Fujiyama A."/>
            <person name="Inagaki F."/>
            <person name="Takami H."/>
        </authorList>
    </citation>
    <scope>NUCLEOTIDE SEQUENCE</scope>
    <source>
        <strain evidence="6">Expedition CK06-06</strain>
    </source>
</reference>
<feature type="non-terminal residue" evidence="6">
    <location>
        <position position="115"/>
    </location>
</feature>
<dbReference type="FunFam" id="3.40.50.720:FF:000924">
    <property type="entry name" value="GDP-mannose 4,6 dehydratase"/>
    <property type="match status" value="1"/>
</dbReference>
<comment type="similarity">
    <text evidence="2">Belongs to the NAD(P)-dependent epimerase/dehydratase family. GDP-mannose 4,6-dehydratase subfamily.</text>
</comment>
<dbReference type="EC" id="4.2.1.47" evidence="3"/>
<dbReference type="InterPro" id="IPR036291">
    <property type="entry name" value="NAD(P)-bd_dom_sf"/>
</dbReference>
<dbReference type="PANTHER" id="PTHR43715:SF1">
    <property type="entry name" value="GDP-MANNOSE 4,6 DEHYDRATASE"/>
    <property type="match status" value="1"/>
</dbReference>
<dbReference type="SUPFAM" id="SSF51735">
    <property type="entry name" value="NAD(P)-binding Rossmann-fold domains"/>
    <property type="match status" value="1"/>
</dbReference>
<dbReference type="EMBL" id="BARU01003748">
    <property type="protein sequence ID" value="GAH26986.1"/>
    <property type="molecule type" value="Genomic_DNA"/>
</dbReference>
<evidence type="ECO:0000256" key="2">
    <source>
        <dbReference type="ARBA" id="ARBA00009263"/>
    </source>
</evidence>
<comment type="caution">
    <text evidence="6">The sequence shown here is derived from an EMBL/GenBank/DDBJ whole genome shotgun (WGS) entry which is preliminary data.</text>
</comment>
<evidence type="ECO:0000256" key="4">
    <source>
        <dbReference type="ARBA" id="ARBA00023239"/>
    </source>
</evidence>
<gene>
    <name evidence="6" type="ORF">S03H2_07913</name>
</gene>
<sequence length="115" mass="13187">MKRVLITGITGQDGSYLAEFLLKKGYEVHGLVRRVALEDPEHRLWRIRHILDKIYVHPGSLESYASIFNVMEKVKPDECYHLAAQSFVSYSFEDEFSTADTNINGTLRILSALKQ</sequence>
<keyword evidence="4" id="KW-0456">Lyase</keyword>
<evidence type="ECO:0000259" key="5">
    <source>
        <dbReference type="Pfam" id="PF16363"/>
    </source>
</evidence>
<dbReference type="InterPro" id="IPR006368">
    <property type="entry name" value="GDP_Man_deHydtase"/>
</dbReference>
<dbReference type="AlphaFoldDB" id="X1E165"/>
<evidence type="ECO:0000256" key="3">
    <source>
        <dbReference type="ARBA" id="ARBA00011989"/>
    </source>
</evidence>
<name>X1E165_9ZZZZ</name>
<proteinExistence type="inferred from homology"/>
<dbReference type="GO" id="GO:0008446">
    <property type="term" value="F:GDP-mannose 4,6-dehydratase activity"/>
    <property type="evidence" value="ECO:0007669"/>
    <property type="project" value="UniProtKB-EC"/>
</dbReference>
<protein>
    <recommendedName>
        <fullName evidence="3">GDP-mannose 4,6-dehydratase</fullName>
        <ecNumber evidence="3">4.2.1.47</ecNumber>
    </recommendedName>
</protein>
<dbReference type="PANTHER" id="PTHR43715">
    <property type="entry name" value="GDP-MANNOSE 4,6-DEHYDRATASE"/>
    <property type="match status" value="1"/>
</dbReference>
<dbReference type="GO" id="GO:0042351">
    <property type="term" value="P:'de novo' GDP-L-fucose biosynthetic process"/>
    <property type="evidence" value="ECO:0007669"/>
    <property type="project" value="TreeGrafter"/>
</dbReference>
<dbReference type="Gene3D" id="3.40.50.720">
    <property type="entry name" value="NAD(P)-binding Rossmann-like Domain"/>
    <property type="match status" value="1"/>
</dbReference>
<evidence type="ECO:0000313" key="6">
    <source>
        <dbReference type="EMBL" id="GAH26986.1"/>
    </source>
</evidence>
<dbReference type="InterPro" id="IPR016040">
    <property type="entry name" value="NAD(P)-bd_dom"/>
</dbReference>